<dbReference type="InterPro" id="IPR002156">
    <property type="entry name" value="RNaseH_domain"/>
</dbReference>
<dbReference type="AlphaFoldDB" id="A0A817AQK4"/>
<dbReference type="GO" id="GO:0004523">
    <property type="term" value="F:RNA-DNA hybrid ribonuclease activity"/>
    <property type="evidence" value="ECO:0007669"/>
    <property type="project" value="InterPro"/>
</dbReference>
<organism evidence="2">
    <name type="scientific">Brassica napus</name>
    <name type="common">Rape</name>
    <dbReference type="NCBI Taxonomy" id="3708"/>
    <lineage>
        <taxon>Eukaryota</taxon>
        <taxon>Viridiplantae</taxon>
        <taxon>Streptophyta</taxon>
        <taxon>Embryophyta</taxon>
        <taxon>Tracheophyta</taxon>
        <taxon>Spermatophyta</taxon>
        <taxon>Magnoliopsida</taxon>
        <taxon>eudicotyledons</taxon>
        <taxon>Gunneridae</taxon>
        <taxon>Pentapetalae</taxon>
        <taxon>rosids</taxon>
        <taxon>malvids</taxon>
        <taxon>Brassicales</taxon>
        <taxon>Brassicaceae</taxon>
        <taxon>Brassiceae</taxon>
        <taxon>Brassica</taxon>
    </lineage>
</organism>
<dbReference type="InterPro" id="IPR012337">
    <property type="entry name" value="RNaseH-like_sf"/>
</dbReference>
<protein>
    <submittedName>
        <fullName evidence="2">(rape) hypothetical protein</fullName>
    </submittedName>
</protein>
<dbReference type="EMBL" id="HG994358">
    <property type="protein sequence ID" value="CAF2297310.1"/>
    <property type="molecule type" value="Genomic_DNA"/>
</dbReference>
<dbReference type="GO" id="GO:0003676">
    <property type="term" value="F:nucleic acid binding"/>
    <property type="evidence" value="ECO:0007669"/>
    <property type="project" value="InterPro"/>
</dbReference>
<feature type="domain" description="RNase H type-1" evidence="1">
    <location>
        <begin position="37"/>
        <end position="155"/>
    </location>
</feature>
<dbReference type="Proteomes" id="UP001295469">
    <property type="component" value="Chromosome A04"/>
</dbReference>
<dbReference type="Gene3D" id="3.30.420.10">
    <property type="entry name" value="Ribonuclease H-like superfamily/Ribonuclease H"/>
    <property type="match status" value="1"/>
</dbReference>
<dbReference type="InterPro" id="IPR052929">
    <property type="entry name" value="RNase_H-like_EbsB-rel"/>
</dbReference>
<dbReference type="PANTHER" id="PTHR47074:SF11">
    <property type="entry name" value="REVERSE TRANSCRIPTASE-LIKE PROTEIN"/>
    <property type="match status" value="1"/>
</dbReference>
<name>A0A817AQK4_BRANA</name>
<accession>A0A817AQK4</accession>
<evidence type="ECO:0000313" key="2">
    <source>
        <dbReference type="EMBL" id="CAF2297310.1"/>
    </source>
</evidence>
<dbReference type="CDD" id="cd06222">
    <property type="entry name" value="RNase_H_like"/>
    <property type="match status" value="1"/>
</dbReference>
<evidence type="ECO:0000259" key="1">
    <source>
        <dbReference type="Pfam" id="PF13456"/>
    </source>
</evidence>
<dbReference type="SUPFAM" id="SSF53098">
    <property type="entry name" value="Ribonuclease H-like"/>
    <property type="match status" value="1"/>
</dbReference>
<dbReference type="PANTHER" id="PTHR47074">
    <property type="entry name" value="BNAC02G40300D PROTEIN"/>
    <property type="match status" value="1"/>
</dbReference>
<dbReference type="InterPro" id="IPR036397">
    <property type="entry name" value="RNaseH_sf"/>
</dbReference>
<gene>
    <name evidence="2" type="ORF">DARMORV10_A04P30600.1</name>
</gene>
<dbReference type="InterPro" id="IPR044730">
    <property type="entry name" value="RNase_H-like_dom_plant"/>
</dbReference>
<reference evidence="2" key="1">
    <citation type="submission" date="2021-01" db="EMBL/GenBank/DDBJ databases">
        <authorList>
            <consortium name="Genoscope - CEA"/>
            <person name="William W."/>
        </authorList>
    </citation>
    <scope>NUCLEOTIDE SEQUENCE</scope>
</reference>
<dbReference type="Pfam" id="PF13456">
    <property type="entry name" value="RVT_3"/>
    <property type="match status" value="1"/>
</dbReference>
<sequence length="172" mass="18804">MAIAAAREWEIAQWAIEKKYHPRAPGTPFLAASVIQSDAAWEATSNNAGLSWILKTEDQSMTGMKGVSFISSALIAEGLAMREAMAACKLKGLRKVRFESDSSQLITAINRNEPPLELYGIVQDIVCLARDFEIASFFWIPRLKNVNADLLAKSALIVFGQEVAGNLLPPPN</sequence>
<proteinExistence type="predicted"/>